<evidence type="ECO:0000256" key="5">
    <source>
        <dbReference type="ARBA" id="ARBA00022694"/>
    </source>
</evidence>
<dbReference type="OrthoDB" id="6349953at2759"/>
<gene>
    <name evidence="12" type="ORF">TSAR_006152</name>
</gene>
<dbReference type="InterPro" id="IPR029063">
    <property type="entry name" value="SAM-dependent_MTases_sf"/>
</dbReference>
<feature type="compositionally biased region" description="Polar residues" evidence="11">
    <location>
        <begin position="469"/>
        <end position="486"/>
    </location>
</feature>
<evidence type="ECO:0000256" key="8">
    <source>
        <dbReference type="ARBA" id="ARBA00051897"/>
    </source>
</evidence>
<dbReference type="EC" id="2.1.1.216" evidence="7 10"/>
<keyword evidence="2 10" id="KW-0489">Methyltransferase</keyword>
<keyword evidence="3 10" id="KW-0808">Transferase</keyword>
<comment type="caution">
    <text evidence="12">The sequence shown here is derived from an EMBL/GenBank/DDBJ whole genome shotgun (WGS) entry which is preliminary data.</text>
</comment>
<organism evidence="12 13">
    <name type="scientific">Trichomalopsis sarcophagae</name>
    <dbReference type="NCBI Taxonomy" id="543379"/>
    <lineage>
        <taxon>Eukaryota</taxon>
        <taxon>Metazoa</taxon>
        <taxon>Ecdysozoa</taxon>
        <taxon>Arthropoda</taxon>
        <taxon>Hexapoda</taxon>
        <taxon>Insecta</taxon>
        <taxon>Pterygota</taxon>
        <taxon>Neoptera</taxon>
        <taxon>Endopterygota</taxon>
        <taxon>Hymenoptera</taxon>
        <taxon>Apocrita</taxon>
        <taxon>Proctotrupomorpha</taxon>
        <taxon>Chalcidoidea</taxon>
        <taxon>Pteromalidae</taxon>
        <taxon>Pteromalinae</taxon>
        <taxon>Trichomalopsis</taxon>
    </lineage>
</organism>
<proteinExistence type="inferred from homology"/>
<dbReference type="NCBIfam" id="TIGR00308">
    <property type="entry name" value="TRM1"/>
    <property type="match status" value="1"/>
</dbReference>
<evidence type="ECO:0000256" key="3">
    <source>
        <dbReference type="ARBA" id="ARBA00022679"/>
    </source>
</evidence>
<evidence type="ECO:0000256" key="6">
    <source>
        <dbReference type="ARBA" id="ARBA00022884"/>
    </source>
</evidence>
<dbReference type="EMBL" id="NNAY01002952">
    <property type="protein sequence ID" value="OXU20229.1"/>
    <property type="molecule type" value="Genomic_DNA"/>
</dbReference>
<evidence type="ECO:0000256" key="11">
    <source>
        <dbReference type="SAM" id="MobiDB-lite"/>
    </source>
</evidence>
<dbReference type="InterPro" id="IPR002905">
    <property type="entry name" value="Trm1"/>
</dbReference>
<dbReference type="Gene3D" id="3.40.50.150">
    <property type="entry name" value="Vaccinia Virus protein VP39"/>
    <property type="match status" value="1"/>
</dbReference>
<evidence type="ECO:0000256" key="4">
    <source>
        <dbReference type="ARBA" id="ARBA00022691"/>
    </source>
</evidence>
<keyword evidence="6 10" id="KW-0694">RNA-binding</keyword>
<evidence type="ECO:0000313" key="12">
    <source>
        <dbReference type="EMBL" id="OXU20229.1"/>
    </source>
</evidence>
<dbReference type="GO" id="GO:0000049">
    <property type="term" value="F:tRNA binding"/>
    <property type="evidence" value="ECO:0007669"/>
    <property type="project" value="UniProtKB-UniRule"/>
</dbReference>
<name>A0A232EPC0_9HYME</name>
<evidence type="ECO:0000256" key="10">
    <source>
        <dbReference type="PROSITE-ProRule" id="PRU00958"/>
    </source>
</evidence>
<evidence type="ECO:0000313" key="13">
    <source>
        <dbReference type="Proteomes" id="UP000215335"/>
    </source>
</evidence>
<dbReference type="GO" id="GO:0160104">
    <property type="term" value="F:tRNA (guanine(26)-N2)-dimethyltransferase activity"/>
    <property type="evidence" value="ECO:0007669"/>
    <property type="project" value="UniProtKB-UniRule"/>
</dbReference>
<dbReference type="CDD" id="cd02440">
    <property type="entry name" value="AdoMet_MTases"/>
    <property type="match status" value="1"/>
</dbReference>
<comment type="catalytic activity">
    <reaction evidence="8 10">
        <text>guanosine(26) in tRNA + 2 S-adenosyl-L-methionine = N(2)-dimethylguanosine(26) in tRNA + 2 S-adenosyl-L-homocysteine + 2 H(+)</text>
        <dbReference type="Rhea" id="RHEA:43140"/>
        <dbReference type="Rhea" id="RHEA-COMP:10359"/>
        <dbReference type="Rhea" id="RHEA-COMP:10360"/>
        <dbReference type="ChEBI" id="CHEBI:15378"/>
        <dbReference type="ChEBI" id="CHEBI:57856"/>
        <dbReference type="ChEBI" id="CHEBI:59789"/>
        <dbReference type="ChEBI" id="CHEBI:74269"/>
        <dbReference type="ChEBI" id="CHEBI:74513"/>
        <dbReference type="EC" id="2.1.1.216"/>
    </reaction>
</comment>
<dbReference type="PANTHER" id="PTHR10631">
    <property type="entry name" value="N 2 ,N 2 -DIMETHYLGUANOSINE TRNA METHYLTRANSFERASE"/>
    <property type="match status" value="1"/>
</dbReference>
<keyword evidence="13" id="KW-1185">Reference proteome</keyword>
<dbReference type="GO" id="GO:0002940">
    <property type="term" value="P:tRNA N2-guanine methylation"/>
    <property type="evidence" value="ECO:0007669"/>
    <property type="project" value="TreeGrafter"/>
</dbReference>
<dbReference type="PROSITE" id="PS51626">
    <property type="entry name" value="SAM_MT_TRM1"/>
    <property type="match status" value="1"/>
</dbReference>
<dbReference type="GO" id="GO:0005634">
    <property type="term" value="C:nucleus"/>
    <property type="evidence" value="ECO:0007669"/>
    <property type="project" value="TreeGrafter"/>
</dbReference>
<feature type="region of interest" description="Disordered" evidence="11">
    <location>
        <begin position="469"/>
        <end position="529"/>
    </location>
</feature>
<dbReference type="PANTHER" id="PTHR10631:SF3">
    <property type="entry name" value="TRNA (GUANINE(26)-N(2))-DIMETHYLTRANSFERASE"/>
    <property type="match status" value="1"/>
</dbReference>
<dbReference type="AlphaFoldDB" id="A0A232EPC0"/>
<comment type="similarity">
    <text evidence="10">Belongs to the class I-like SAM-binding methyltransferase superfamily. Trm1 family.</text>
</comment>
<evidence type="ECO:0000256" key="2">
    <source>
        <dbReference type="ARBA" id="ARBA00022603"/>
    </source>
</evidence>
<dbReference type="FunFam" id="3.30.56.70:FF:000001">
    <property type="entry name" value="tRNA (guanine(26)-N(2))-dimethyltransferase"/>
    <property type="match status" value="1"/>
</dbReference>
<dbReference type="InterPro" id="IPR042296">
    <property type="entry name" value="tRNA_met_Trm1_C"/>
</dbReference>
<evidence type="ECO:0000256" key="7">
    <source>
        <dbReference type="ARBA" id="ARBA00039099"/>
    </source>
</evidence>
<keyword evidence="1 10" id="KW-0820">tRNA-binding</keyword>
<dbReference type="STRING" id="543379.A0A232EPC0"/>
<dbReference type="Proteomes" id="UP000215335">
    <property type="component" value="Unassembled WGS sequence"/>
</dbReference>
<evidence type="ECO:0000256" key="1">
    <source>
        <dbReference type="ARBA" id="ARBA00022555"/>
    </source>
</evidence>
<accession>A0A232EPC0</accession>
<dbReference type="SUPFAM" id="SSF53335">
    <property type="entry name" value="S-adenosyl-L-methionine-dependent methyltransferases"/>
    <property type="match status" value="1"/>
</dbReference>
<evidence type="ECO:0000256" key="9">
    <source>
        <dbReference type="ARBA" id="ARBA00074266"/>
    </source>
</evidence>
<dbReference type="Pfam" id="PF02005">
    <property type="entry name" value="TRM"/>
    <property type="match status" value="1"/>
</dbReference>
<dbReference type="FunFam" id="3.40.50.150:FF:000051">
    <property type="entry name" value="tRNA (guanine(26)-N(2))-dimethyltransferase"/>
    <property type="match status" value="1"/>
</dbReference>
<keyword evidence="4 10" id="KW-0949">S-adenosyl-L-methionine</keyword>
<dbReference type="Gene3D" id="3.30.56.70">
    <property type="entry name" value="N2,N2-dimethylguanosine tRNA methyltransferase, C-terminal domain"/>
    <property type="match status" value="1"/>
</dbReference>
<reference evidence="12 13" key="1">
    <citation type="journal article" date="2017" name="Curr. Biol.">
        <title>The Evolution of Venom by Co-option of Single-Copy Genes.</title>
        <authorList>
            <person name="Martinson E.O."/>
            <person name="Mrinalini"/>
            <person name="Kelkar Y.D."/>
            <person name="Chang C.H."/>
            <person name="Werren J.H."/>
        </authorList>
    </citation>
    <scope>NUCLEOTIDE SEQUENCE [LARGE SCALE GENOMIC DNA]</scope>
    <source>
        <strain evidence="12 13">Alberta</strain>
        <tissue evidence="12">Whole body</tissue>
    </source>
</reference>
<protein>
    <recommendedName>
        <fullName evidence="9 10">tRNA (guanine(26)-N(2))-dimethyltransferase</fullName>
        <ecNumber evidence="7 10">2.1.1.216</ecNumber>
    </recommendedName>
</protein>
<sequence length="529" mass="59165">MEQSSTEIVADVLEEGQAKILLEKKNVFYNPVQEFNRDLSIAVLSQYSKERSSQSSIDSAKEKQKDDSQKTGLRVLEALSATGLRSIRYAKEVPGMAEIVANDISIKAVEAIKRNVIHNGVENIVTPHNDDATMVMYQNRKTKFDAVDLDPYGCPTIFLDGAVQCIKDNGLLLVTATDMAVLAGNSPETCYVKYGAVSLKSKSCHEMALRILLQHIASHAGRYGKVITPLLSISADFYIRVFLKIHTSQAACKKNTSNLGLVYQCVGCESLTLQPLGTNPSNNVYKLPHAPAVDKLCSICNHRHHMGGPIWLGPLHDKNFVQKILTEIDSPEDNNLKALKTLRRIQGILHVVHEELENPLYYQLDRLTSIIKCNVPQMVSFRSALLNAGYKVSYSHANKTSVKTDAPNQVIWDIVRAWEKDNPVKREKFESHSSGLAILNGESKTEVSFKKHPDAVPYSQQKKLTRYQLNPSTYWGPGTRSTTMIQSERGAGKKERNQNKNKRKREQNSSESTTVEEKKQNVADQQQND</sequence>
<keyword evidence="5 10" id="KW-0819">tRNA processing</keyword>